<sequence length="257" mass="30258">MSQYNFKHQNFLDFRPHPFDIGHPFGKWQGHEDNHFVNKLYKLDKAQYEAYYLHHADDYVKEGKGTADQFFKIVWALVQDRIDNLKRKNPFSSDHPKDVININKLNAFHEFMARIDEWNARPPSVINAEMEKTIAAQREQIKKLEDRLALLNEYETVQQIRIDEGHLPTVIDLFLKFKNLKVNGTRDLVKCDHKSPYYKMISKYFTDGGDPIKIETVKNYFTPISGTDTMKTEVPEDKQLFIIVPNPNLVKKDDKKI</sequence>
<dbReference type="RefSeq" id="WP_121195834.1">
    <property type="nucleotide sequence ID" value="NZ_RBKU01000001.1"/>
</dbReference>
<dbReference type="AlphaFoldDB" id="A0A495IU97"/>
<dbReference type="Proteomes" id="UP000268007">
    <property type="component" value="Unassembled WGS sequence"/>
</dbReference>
<proteinExistence type="predicted"/>
<keyword evidence="3" id="KW-1185">Reference proteome</keyword>
<organism evidence="2 3">
    <name type="scientific">Mucilaginibacter gracilis</name>
    <dbReference type="NCBI Taxonomy" id="423350"/>
    <lineage>
        <taxon>Bacteria</taxon>
        <taxon>Pseudomonadati</taxon>
        <taxon>Bacteroidota</taxon>
        <taxon>Sphingobacteriia</taxon>
        <taxon>Sphingobacteriales</taxon>
        <taxon>Sphingobacteriaceae</taxon>
        <taxon>Mucilaginibacter</taxon>
    </lineage>
</organism>
<protein>
    <submittedName>
        <fullName evidence="2">Uncharacterized protein</fullName>
    </submittedName>
</protein>
<reference evidence="2 3" key="1">
    <citation type="submission" date="2018-10" db="EMBL/GenBank/DDBJ databases">
        <title>Genomic Encyclopedia of Archaeal and Bacterial Type Strains, Phase II (KMG-II): from individual species to whole genera.</title>
        <authorList>
            <person name="Goeker M."/>
        </authorList>
    </citation>
    <scope>NUCLEOTIDE SEQUENCE [LARGE SCALE GENOMIC DNA]</scope>
    <source>
        <strain evidence="2 3">DSM 18602</strain>
    </source>
</reference>
<dbReference type="OrthoDB" id="751263at2"/>
<evidence type="ECO:0000313" key="3">
    <source>
        <dbReference type="Proteomes" id="UP000268007"/>
    </source>
</evidence>
<gene>
    <name evidence="2" type="ORF">BDD43_0247</name>
</gene>
<dbReference type="EMBL" id="RBKU01000001">
    <property type="protein sequence ID" value="RKR80152.1"/>
    <property type="molecule type" value="Genomic_DNA"/>
</dbReference>
<accession>A0A495IU97</accession>
<comment type="caution">
    <text evidence="2">The sequence shown here is derived from an EMBL/GenBank/DDBJ whole genome shotgun (WGS) entry which is preliminary data.</text>
</comment>
<name>A0A495IU97_9SPHI</name>
<keyword evidence="1" id="KW-0175">Coiled coil</keyword>
<evidence type="ECO:0000256" key="1">
    <source>
        <dbReference type="SAM" id="Coils"/>
    </source>
</evidence>
<feature type="coiled-coil region" evidence="1">
    <location>
        <begin position="127"/>
        <end position="154"/>
    </location>
</feature>
<evidence type="ECO:0000313" key="2">
    <source>
        <dbReference type="EMBL" id="RKR80152.1"/>
    </source>
</evidence>